<dbReference type="CDD" id="cd01434">
    <property type="entry name" value="EFG_mtEFG1_IV"/>
    <property type="match status" value="1"/>
</dbReference>
<evidence type="ECO:0000256" key="1">
    <source>
        <dbReference type="ARBA" id="ARBA00017872"/>
    </source>
</evidence>
<dbReference type="PANTHER" id="PTHR43261">
    <property type="entry name" value="TRANSLATION ELONGATION FACTOR G-RELATED"/>
    <property type="match status" value="1"/>
</dbReference>
<dbReference type="SUPFAM" id="SSF54980">
    <property type="entry name" value="EF-G C-terminal domain-like"/>
    <property type="match status" value="2"/>
</dbReference>
<dbReference type="EMBL" id="CP047475">
    <property type="protein sequence ID" value="QIA63438.1"/>
    <property type="molecule type" value="Genomic_DNA"/>
</dbReference>
<dbReference type="AlphaFoldDB" id="A0A7Z2YDH9"/>
<dbReference type="Pfam" id="PF00679">
    <property type="entry name" value="EFG_C"/>
    <property type="match status" value="1"/>
</dbReference>
<dbReference type="PANTHER" id="PTHR43261:SF6">
    <property type="entry name" value="ELONGATION FACTOR G-LIKE PROTEIN"/>
    <property type="match status" value="1"/>
</dbReference>
<dbReference type="Pfam" id="PF00009">
    <property type="entry name" value="GTP_EFTU"/>
    <property type="match status" value="1"/>
</dbReference>
<dbReference type="InterPro" id="IPR035649">
    <property type="entry name" value="EFG_V"/>
</dbReference>
<protein>
    <recommendedName>
        <fullName evidence="1">Elongation factor G</fullName>
    </recommendedName>
</protein>
<name>A0A7Z2YDH9_9VIBR</name>
<feature type="domain" description="Translation elongation factor EFG/EF2" evidence="10">
    <location>
        <begin position="457"/>
        <end position="575"/>
    </location>
</feature>
<keyword evidence="5" id="KW-0342">GTP-binding</keyword>
<keyword evidence="3 11" id="KW-0251">Elongation factor</keyword>
<evidence type="ECO:0000256" key="6">
    <source>
        <dbReference type="ARBA" id="ARBA00024731"/>
    </source>
</evidence>
<dbReference type="CDD" id="cd16262">
    <property type="entry name" value="EFG_III"/>
    <property type="match status" value="1"/>
</dbReference>
<evidence type="ECO:0000256" key="2">
    <source>
        <dbReference type="ARBA" id="ARBA00022741"/>
    </source>
</evidence>
<keyword evidence="12" id="KW-1185">Reference proteome</keyword>
<dbReference type="Pfam" id="PF22042">
    <property type="entry name" value="EF-G_D2"/>
    <property type="match status" value="1"/>
</dbReference>
<dbReference type="NCBIfam" id="NF009381">
    <property type="entry name" value="PRK12740.1-5"/>
    <property type="match status" value="1"/>
</dbReference>
<dbReference type="InterPro" id="IPR047872">
    <property type="entry name" value="EFG_IV"/>
</dbReference>
<dbReference type="FunFam" id="3.30.70.240:FF:000001">
    <property type="entry name" value="Elongation factor G"/>
    <property type="match status" value="1"/>
</dbReference>
<organism evidence="11 12">
    <name type="scientific">Vibrio astriarenae</name>
    <dbReference type="NCBI Taxonomy" id="1481923"/>
    <lineage>
        <taxon>Bacteria</taxon>
        <taxon>Pseudomonadati</taxon>
        <taxon>Pseudomonadota</taxon>
        <taxon>Gammaproteobacteria</taxon>
        <taxon>Vibrionales</taxon>
        <taxon>Vibrionaceae</taxon>
        <taxon>Vibrio</taxon>
    </lineage>
</organism>
<dbReference type="RefSeq" id="WP_164648332.1">
    <property type="nucleotide sequence ID" value="NZ_CP047475.1"/>
</dbReference>
<evidence type="ECO:0000259" key="10">
    <source>
        <dbReference type="SMART" id="SM00889"/>
    </source>
</evidence>
<dbReference type="Gene3D" id="3.30.70.870">
    <property type="entry name" value="Elongation Factor G (Translational Gtpase), domain 3"/>
    <property type="match status" value="1"/>
</dbReference>
<dbReference type="InterPro" id="IPR000640">
    <property type="entry name" value="EFG_V-like"/>
</dbReference>
<evidence type="ECO:0000256" key="4">
    <source>
        <dbReference type="ARBA" id="ARBA00022917"/>
    </source>
</evidence>
<dbReference type="GO" id="GO:0003746">
    <property type="term" value="F:translation elongation factor activity"/>
    <property type="evidence" value="ECO:0007669"/>
    <property type="project" value="UniProtKB-KW"/>
</dbReference>
<dbReference type="SMART" id="SM00889">
    <property type="entry name" value="EFG_IV"/>
    <property type="match status" value="1"/>
</dbReference>
<dbReference type="NCBIfam" id="TIGR00231">
    <property type="entry name" value="small_GTP"/>
    <property type="match status" value="1"/>
</dbReference>
<dbReference type="InterPro" id="IPR035647">
    <property type="entry name" value="EFG_III/V"/>
</dbReference>
<feature type="compositionally biased region" description="Polar residues" evidence="8">
    <location>
        <begin position="660"/>
        <end position="670"/>
    </location>
</feature>
<dbReference type="SUPFAM" id="SSF50447">
    <property type="entry name" value="Translation proteins"/>
    <property type="match status" value="1"/>
</dbReference>
<dbReference type="InterPro" id="IPR005517">
    <property type="entry name" value="Transl_elong_EFG/EF2_IV"/>
</dbReference>
<sequence>MPTNLIRNIAVVGQSGTGKTTLVEKLLHFSGTTNHLGKVEKGDTVTDFDDQSIHYHHSIEATPVTLAWKKHRINLIDTPGQNELIGRALSVFPAVETSALVIDVQTPISQITQQIFEFAKAQNKCQMVIVNKIDLAPEKCEVILEEINQLLHGRCLPINLPASSNEVVDCYFSPQFDKTPLLQSVTDAHEQLIDQVVEVDEELMELYLEQGSELTPMQLHDPFEEALRSGHLIPVCFTSCENNAGLSLLLDTFSQLMPMPSEGNPPLLEKNGKPVSINCDSLEHTVAHVFKVSNDPYLGKLAYIRIFQGEIHAGSQLYVGDTNKTFKVNHLYQLQGSLRSEIQKALPGDYCVLAKIDDLDFDSIIHDSHDEDDVKLHPMSLPTPMSGVRIQPTKRGDEQKISDVLNKIVSEDPSLQLELRVRTNETILSGLGEFHLQIALEKMRDVYKLNVKTSQPSIEYFETITRPAEGHYRHKKQSGGAGQFGEVQLKVRPLERGAGVQFVNKVVGGAIPTSLIPAVEKGIYQAVAEGAISGNPIHDIEVTVYDGKYHSVDSKEIAFVIAGKKALINAIENAGPIVLEPIAQLQVNIPLEYVGDVSGDLSSHRGLIEGSETSNMGYSLLTAKAPMTELQDYATRLRAMTGGQGTFSLTHSHYEPAPSKVQQEVCSEGA</sequence>
<reference evidence="11 12" key="1">
    <citation type="submission" date="2020-01" db="EMBL/GenBank/DDBJ databases">
        <title>Whole genome and functional gene identification of agarase of Vibrio HN897.</title>
        <authorList>
            <person name="Liu Y."/>
            <person name="Zhao Z."/>
        </authorList>
    </citation>
    <scope>NUCLEOTIDE SEQUENCE [LARGE SCALE GENOMIC DNA]</scope>
    <source>
        <strain evidence="11 12">HN897</strain>
    </source>
</reference>
<evidence type="ECO:0000313" key="12">
    <source>
        <dbReference type="Proteomes" id="UP000464262"/>
    </source>
</evidence>
<dbReference type="InterPro" id="IPR005225">
    <property type="entry name" value="Small_GTP-bd"/>
</dbReference>
<dbReference type="InterPro" id="IPR009022">
    <property type="entry name" value="EFG_III"/>
</dbReference>
<evidence type="ECO:0000259" key="9">
    <source>
        <dbReference type="SMART" id="SM00838"/>
    </source>
</evidence>
<feature type="coiled-coil region" evidence="7">
    <location>
        <begin position="182"/>
        <end position="209"/>
    </location>
</feature>
<dbReference type="GO" id="GO:0097216">
    <property type="term" value="F:guanosine tetraphosphate binding"/>
    <property type="evidence" value="ECO:0007669"/>
    <property type="project" value="UniProtKB-ARBA"/>
</dbReference>
<dbReference type="SMART" id="SM00838">
    <property type="entry name" value="EFG_C"/>
    <property type="match status" value="1"/>
</dbReference>
<feature type="domain" description="Elongation factor EFG" evidence="9">
    <location>
        <begin position="577"/>
        <end position="665"/>
    </location>
</feature>
<evidence type="ECO:0000256" key="5">
    <source>
        <dbReference type="ARBA" id="ARBA00023134"/>
    </source>
</evidence>
<dbReference type="PRINTS" id="PR00449">
    <property type="entry name" value="RASTRNSFRMNG"/>
</dbReference>
<dbReference type="InterPro" id="IPR027417">
    <property type="entry name" value="P-loop_NTPase"/>
</dbReference>
<dbReference type="GO" id="GO:0003924">
    <property type="term" value="F:GTPase activity"/>
    <property type="evidence" value="ECO:0007669"/>
    <property type="project" value="InterPro"/>
</dbReference>
<dbReference type="InterPro" id="IPR053905">
    <property type="entry name" value="EF-G-like_DII"/>
</dbReference>
<dbReference type="InterPro" id="IPR020568">
    <property type="entry name" value="Ribosomal_Su5_D2-typ_SF"/>
</dbReference>
<dbReference type="InterPro" id="IPR000795">
    <property type="entry name" value="T_Tr_GTP-bd_dom"/>
</dbReference>
<dbReference type="Gene3D" id="3.30.230.10">
    <property type="match status" value="1"/>
</dbReference>
<evidence type="ECO:0000256" key="8">
    <source>
        <dbReference type="SAM" id="MobiDB-lite"/>
    </source>
</evidence>
<dbReference type="FunFam" id="3.30.230.10:FF:000003">
    <property type="entry name" value="Elongation factor G"/>
    <property type="match status" value="1"/>
</dbReference>
<dbReference type="SUPFAM" id="SSF52540">
    <property type="entry name" value="P-loop containing nucleoside triphosphate hydrolases"/>
    <property type="match status" value="1"/>
</dbReference>
<keyword evidence="2" id="KW-0547">Nucleotide-binding</keyword>
<evidence type="ECO:0000256" key="7">
    <source>
        <dbReference type="SAM" id="Coils"/>
    </source>
</evidence>
<dbReference type="KEGG" id="vas:GT360_07865"/>
<dbReference type="GO" id="GO:0032790">
    <property type="term" value="P:ribosome disassembly"/>
    <property type="evidence" value="ECO:0007669"/>
    <property type="project" value="TreeGrafter"/>
</dbReference>
<evidence type="ECO:0000256" key="3">
    <source>
        <dbReference type="ARBA" id="ARBA00022768"/>
    </source>
</evidence>
<dbReference type="InterPro" id="IPR014721">
    <property type="entry name" value="Ribsml_uS5_D2-typ_fold_subgr"/>
</dbReference>
<accession>A0A7Z2YDH9</accession>
<dbReference type="Gene3D" id="3.40.50.300">
    <property type="entry name" value="P-loop containing nucleotide triphosphate hydrolases"/>
    <property type="match status" value="1"/>
</dbReference>
<dbReference type="InterPro" id="IPR041095">
    <property type="entry name" value="EFG_II"/>
</dbReference>
<dbReference type="Proteomes" id="UP000464262">
    <property type="component" value="Chromosome 1"/>
</dbReference>
<dbReference type="CDD" id="cd03713">
    <property type="entry name" value="EFG_mtEFG_C"/>
    <property type="match status" value="1"/>
</dbReference>
<gene>
    <name evidence="11" type="ORF">GT360_07865</name>
</gene>
<dbReference type="InterPro" id="IPR009000">
    <property type="entry name" value="Transl_B-barrel_sf"/>
</dbReference>
<dbReference type="Pfam" id="PF14492">
    <property type="entry name" value="EFG_III"/>
    <property type="match status" value="1"/>
</dbReference>
<keyword evidence="4" id="KW-0648">Protein biosynthesis</keyword>
<evidence type="ECO:0000313" key="11">
    <source>
        <dbReference type="EMBL" id="QIA63438.1"/>
    </source>
</evidence>
<dbReference type="SUPFAM" id="SSF54211">
    <property type="entry name" value="Ribosomal protein S5 domain 2-like"/>
    <property type="match status" value="1"/>
</dbReference>
<dbReference type="GO" id="GO:0005525">
    <property type="term" value="F:GTP binding"/>
    <property type="evidence" value="ECO:0007669"/>
    <property type="project" value="UniProtKB-KW"/>
</dbReference>
<dbReference type="Gene3D" id="2.40.30.10">
    <property type="entry name" value="Translation factors"/>
    <property type="match status" value="1"/>
</dbReference>
<dbReference type="NCBIfam" id="NF009891">
    <property type="entry name" value="PRK13351.1-1"/>
    <property type="match status" value="1"/>
</dbReference>
<dbReference type="Gene3D" id="3.30.70.240">
    <property type="match status" value="1"/>
</dbReference>
<dbReference type="Pfam" id="PF03764">
    <property type="entry name" value="EFG_IV"/>
    <property type="match status" value="1"/>
</dbReference>
<feature type="region of interest" description="Disordered" evidence="8">
    <location>
        <begin position="650"/>
        <end position="670"/>
    </location>
</feature>
<keyword evidence="7" id="KW-0175">Coiled coil</keyword>
<proteinExistence type="predicted"/>
<comment type="function">
    <text evidence="6">Catalyzes the GTP-dependent ribosomal translocation step during translation elongation. During this step, the ribosome changes from the pre-translocational (PRE) to the post-translocational (POST) state as the newly formed A-site-bound peptidyl-tRNA and P-site-bound deacylated tRNA move to the P and E sites, respectively. Catalyzes the coordinated movement of the two tRNA molecules, the mRNA and conformational changes in the ribosome.</text>
</comment>